<evidence type="ECO:0000256" key="5">
    <source>
        <dbReference type="ARBA" id="ARBA00023136"/>
    </source>
</evidence>
<dbReference type="InterPro" id="IPR032816">
    <property type="entry name" value="VTT_dom"/>
</dbReference>
<evidence type="ECO:0000256" key="1">
    <source>
        <dbReference type="ARBA" id="ARBA00004651"/>
    </source>
</evidence>
<dbReference type="Pfam" id="PF09335">
    <property type="entry name" value="VTT_dom"/>
    <property type="match status" value="1"/>
</dbReference>
<sequence>MLTLVYGWYFGFGRGLILVSFASTAGATVAFLLSRFLFRDTIQNRFGERLKSFNASLEKEGPFFLFTLRLIPAVPFFVINAVMGLTPIRTRTFWWVSQIGMLAGTAVYVYAGSSVPDLQTLADQGIGAVFTSGQLWQIGSAFVLLGLFPLIVRWTMKLIQRKTGATGVNSV</sequence>
<name>M5RCK7_9BACT</name>
<evidence type="ECO:0000313" key="8">
    <source>
        <dbReference type="EMBL" id="EMI17120.1"/>
    </source>
</evidence>
<dbReference type="GO" id="GO:0005886">
    <property type="term" value="C:plasma membrane"/>
    <property type="evidence" value="ECO:0007669"/>
    <property type="project" value="UniProtKB-SubCell"/>
</dbReference>
<evidence type="ECO:0000256" key="3">
    <source>
        <dbReference type="ARBA" id="ARBA00022692"/>
    </source>
</evidence>
<keyword evidence="4 6" id="KW-1133">Transmembrane helix</keyword>
<keyword evidence="5 6" id="KW-0472">Membrane</keyword>
<evidence type="ECO:0000259" key="7">
    <source>
        <dbReference type="Pfam" id="PF09335"/>
    </source>
</evidence>
<feature type="transmembrane region" description="Helical" evidence="6">
    <location>
        <begin position="12"/>
        <end position="38"/>
    </location>
</feature>
<feature type="transmembrane region" description="Helical" evidence="6">
    <location>
        <begin position="135"/>
        <end position="152"/>
    </location>
</feature>
<accession>M5RCK7</accession>
<evidence type="ECO:0000256" key="6">
    <source>
        <dbReference type="RuleBase" id="RU366058"/>
    </source>
</evidence>
<keyword evidence="2 6" id="KW-1003">Cell membrane</keyword>
<dbReference type="AlphaFoldDB" id="M5RCK7"/>
<comment type="subcellular location">
    <subcellularLocation>
        <location evidence="1 6">Cell membrane</location>
        <topology evidence="1 6">Multi-pass membrane protein</topology>
    </subcellularLocation>
</comment>
<reference evidence="8 9" key="1">
    <citation type="journal article" date="2013" name="Mar. Genomics">
        <title>Expression of sulfatases in Rhodopirellula baltica and the diversity of sulfatases in the genus Rhodopirellula.</title>
        <authorList>
            <person name="Wegner C.E."/>
            <person name="Richter-Heitmann T."/>
            <person name="Klindworth A."/>
            <person name="Klockow C."/>
            <person name="Richter M."/>
            <person name="Achstetter T."/>
            <person name="Glockner F.O."/>
            <person name="Harder J."/>
        </authorList>
    </citation>
    <scope>NUCLEOTIDE SEQUENCE [LARGE SCALE GENOMIC DNA]</scope>
    <source>
        <strain evidence="8 9">SM1</strain>
    </source>
</reference>
<gene>
    <name evidence="8" type="ORF">RMSM_05958</name>
</gene>
<comment type="caution">
    <text evidence="6">Lacks conserved residue(s) required for the propagation of feature annotation.</text>
</comment>
<feature type="domain" description="VTT" evidence="7">
    <location>
        <begin position="2"/>
        <end position="113"/>
    </location>
</feature>
<organism evidence="8 9">
    <name type="scientific">Rhodopirellula maiorica SM1</name>
    <dbReference type="NCBI Taxonomy" id="1265738"/>
    <lineage>
        <taxon>Bacteria</taxon>
        <taxon>Pseudomonadati</taxon>
        <taxon>Planctomycetota</taxon>
        <taxon>Planctomycetia</taxon>
        <taxon>Pirellulales</taxon>
        <taxon>Pirellulaceae</taxon>
        <taxon>Novipirellula</taxon>
    </lineage>
</organism>
<comment type="similarity">
    <text evidence="6">Belongs to the TVP38/TMEM64 family.</text>
</comment>
<dbReference type="Proteomes" id="UP000011991">
    <property type="component" value="Unassembled WGS sequence"/>
</dbReference>
<feature type="transmembrane region" description="Helical" evidence="6">
    <location>
        <begin position="92"/>
        <end position="111"/>
    </location>
</feature>
<keyword evidence="3 6" id="KW-0812">Transmembrane</keyword>
<keyword evidence="9" id="KW-1185">Reference proteome</keyword>
<comment type="caution">
    <text evidence="8">The sequence shown here is derived from an EMBL/GenBank/DDBJ whole genome shotgun (WGS) entry which is preliminary data.</text>
</comment>
<evidence type="ECO:0000313" key="9">
    <source>
        <dbReference type="Proteomes" id="UP000011991"/>
    </source>
</evidence>
<dbReference type="PANTHER" id="PTHR12677">
    <property type="entry name" value="GOLGI APPARATUS MEMBRANE PROTEIN TVP38-RELATED"/>
    <property type="match status" value="1"/>
</dbReference>
<dbReference type="PATRIC" id="fig|1265738.3.peg.5944"/>
<evidence type="ECO:0000256" key="4">
    <source>
        <dbReference type="ARBA" id="ARBA00022989"/>
    </source>
</evidence>
<evidence type="ECO:0000256" key="2">
    <source>
        <dbReference type="ARBA" id="ARBA00022475"/>
    </source>
</evidence>
<dbReference type="InterPro" id="IPR015414">
    <property type="entry name" value="TMEM64"/>
</dbReference>
<protein>
    <recommendedName>
        <fullName evidence="6">TVP38/TMEM64 family membrane protein</fullName>
    </recommendedName>
</protein>
<proteinExistence type="inferred from homology"/>
<dbReference type="EMBL" id="ANOG01000859">
    <property type="protein sequence ID" value="EMI17120.1"/>
    <property type="molecule type" value="Genomic_DNA"/>
</dbReference>
<dbReference type="PANTHER" id="PTHR12677:SF59">
    <property type="entry name" value="GOLGI APPARATUS MEMBRANE PROTEIN TVP38-RELATED"/>
    <property type="match status" value="1"/>
</dbReference>